<gene>
    <name evidence="1" type="primary">tssK</name>
    <name evidence="1" type="ORF">H9850_01965</name>
</gene>
<reference evidence="1" key="1">
    <citation type="journal article" date="2021" name="PeerJ">
        <title>Extensive microbial diversity within the chicken gut microbiome revealed by metagenomics and culture.</title>
        <authorList>
            <person name="Gilroy R."/>
            <person name="Ravi A."/>
            <person name="Getino M."/>
            <person name="Pursley I."/>
            <person name="Horton D.L."/>
            <person name="Alikhan N.F."/>
            <person name="Baker D."/>
            <person name="Gharbi K."/>
            <person name="Hall N."/>
            <person name="Watson M."/>
            <person name="Adriaenssens E.M."/>
            <person name="Foster-Nyarko E."/>
            <person name="Jarju S."/>
            <person name="Secka A."/>
            <person name="Antonio M."/>
            <person name="Oren A."/>
            <person name="Chaudhuri R.R."/>
            <person name="La Ragione R."/>
            <person name="Hildebrand F."/>
            <person name="Pallen M.J."/>
        </authorList>
    </citation>
    <scope>NUCLEOTIDE SEQUENCE</scope>
    <source>
        <strain evidence="1">USASDec5-558</strain>
    </source>
</reference>
<dbReference type="EMBL" id="DXEV01000038">
    <property type="protein sequence ID" value="HIX56222.1"/>
    <property type="molecule type" value="Genomic_DNA"/>
</dbReference>
<name>A0A9D1WDC0_9GAMM</name>
<protein>
    <submittedName>
        <fullName evidence="1">Type VI secretion system baseplate subunit TssK</fullName>
    </submittedName>
</protein>
<reference evidence="1" key="2">
    <citation type="submission" date="2021-04" db="EMBL/GenBank/DDBJ databases">
        <authorList>
            <person name="Gilroy R."/>
        </authorList>
    </citation>
    <scope>NUCLEOTIDE SEQUENCE</scope>
    <source>
        <strain evidence="1">USASDec5-558</strain>
    </source>
</reference>
<organism evidence="1 2">
    <name type="scientific">Candidatus Anaerobiospirillum pullistercoris</name>
    <dbReference type="NCBI Taxonomy" id="2838452"/>
    <lineage>
        <taxon>Bacteria</taxon>
        <taxon>Pseudomonadati</taxon>
        <taxon>Pseudomonadota</taxon>
        <taxon>Gammaproteobacteria</taxon>
        <taxon>Aeromonadales</taxon>
        <taxon>Succinivibrionaceae</taxon>
        <taxon>Anaerobiospirillum</taxon>
    </lineage>
</organism>
<proteinExistence type="predicted"/>
<sequence>MRFTQPVHWAEGLFLQPQHLQRSQQNAAQDSFALFSLHQPYPYGVIELELNEDALNEQRVVITKLKAVLRDGTLLDVPHNASIAPLQLSAEASRNESNVGGDSVIEICLCVPLLSNQQSNISAPQSHTGRYVLSTEEVGDENTGSGGQEIAMVVRRYNAFLCERSLVPSHAIALPLLHLQWASNAQGQRTLQRDGHYMPPYLTVSPSCPLLSLSQDLLLTLRQQQKQLQHQLSERALESKVLTASEVIELQVLSALTGFVARAQCFLQPQLLSPFALYLELVELLSRLSILRPQVSLQIPIYDHDNALPCFEQVLRLIRLFLHEESAGECQIFDFVPQTHNTQILQLNESAPLESPEIYLALQVELSLASASAAAGNSGVSGAGLSLLQVAQAIESGDNFRLLDPASYTERIRGVKLSYVRYPPQYLPQSNFNLLFRLKTDESVRVWHYIMGDKALLLDYAPELWGPVKAQLIVVTKAS</sequence>
<dbReference type="PANTHER" id="PTHR35566">
    <property type="entry name" value="BLR3599 PROTEIN"/>
    <property type="match status" value="1"/>
</dbReference>
<comment type="caution">
    <text evidence="1">The sequence shown here is derived from an EMBL/GenBank/DDBJ whole genome shotgun (WGS) entry which is preliminary data.</text>
</comment>
<dbReference type="InterPro" id="IPR010263">
    <property type="entry name" value="T6SS_TssK"/>
</dbReference>
<dbReference type="Proteomes" id="UP000886829">
    <property type="component" value="Unassembled WGS sequence"/>
</dbReference>
<dbReference type="NCBIfam" id="TIGR03353">
    <property type="entry name" value="VI_chp_4"/>
    <property type="match status" value="1"/>
</dbReference>
<dbReference type="Pfam" id="PF05936">
    <property type="entry name" value="T6SS_VasE"/>
    <property type="match status" value="1"/>
</dbReference>
<dbReference type="PANTHER" id="PTHR35566:SF1">
    <property type="entry name" value="TYPE VI SECRETION SYSTEM BASEPLATE COMPONENT TSSK1"/>
    <property type="match status" value="1"/>
</dbReference>
<dbReference type="AlphaFoldDB" id="A0A9D1WDC0"/>
<evidence type="ECO:0000313" key="2">
    <source>
        <dbReference type="Proteomes" id="UP000886829"/>
    </source>
</evidence>
<accession>A0A9D1WDC0</accession>
<evidence type="ECO:0000313" key="1">
    <source>
        <dbReference type="EMBL" id="HIX56222.1"/>
    </source>
</evidence>